<dbReference type="GeneTree" id="ENSGT00390000005163"/>
<dbReference type="PANTHER" id="PTHR15924">
    <property type="entry name" value="CLE"/>
    <property type="match status" value="1"/>
</dbReference>
<dbReference type="InParanoid" id="A0A7N5JL10"/>
<dbReference type="Pfam" id="PF10036">
    <property type="entry name" value="RLL"/>
    <property type="match status" value="1"/>
</dbReference>
<reference evidence="3 4" key="1">
    <citation type="journal article" date="2010" name="Nature">
        <title>The sequence and de novo assembly of the giant panda genome.</title>
        <authorList>
            <person name="Li R."/>
            <person name="Fan W."/>
            <person name="Tian G."/>
            <person name="Zhu H."/>
            <person name="He L."/>
            <person name="Cai J."/>
            <person name="Huang Q."/>
            <person name="Cai Q."/>
            <person name="Li B."/>
            <person name="Bai Y."/>
            <person name="Zhang Z."/>
            <person name="Zhang Y."/>
            <person name="Wang W."/>
            <person name="Li J."/>
            <person name="Wei F."/>
            <person name="Li H."/>
            <person name="Jian M."/>
            <person name="Li J."/>
            <person name="Zhang Z."/>
            <person name="Nielsen R."/>
            <person name="Li D."/>
            <person name="Gu W."/>
            <person name="Yang Z."/>
            <person name="Xuan Z."/>
            <person name="Ryder O.A."/>
            <person name="Leung F.C."/>
            <person name="Zhou Y."/>
            <person name="Cao J."/>
            <person name="Sun X."/>
            <person name="Fu Y."/>
            <person name="Fang X."/>
            <person name="Guo X."/>
            <person name="Wang B."/>
            <person name="Hou R."/>
            <person name="Shen F."/>
            <person name="Mu B."/>
            <person name="Ni P."/>
            <person name="Lin R."/>
            <person name="Qian W."/>
            <person name="Wang G."/>
            <person name="Yu C."/>
            <person name="Nie W."/>
            <person name="Wang J."/>
            <person name="Wu Z."/>
            <person name="Liang H."/>
            <person name="Min J."/>
            <person name="Wu Q."/>
            <person name="Cheng S."/>
            <person name="Ruan J."/>
            <person name="Wang M."/>
            <person name="Shi Z."/>
            <person name="Wen M."/>
            <person name="Liu B."/>
            <person name="Ren X."/>
            <person name="Zheng H."/>
            <person name="Dong D."/>
            <person name="Cook K."/>
            <person name="Shan G."/>
            <person name="Zhang H."/>
            <person name="Kosiol C."/>
            <person name="Xie X."/>
            <person name="Lu Z."/>
            <person name="Zheng H."/>
            <person name="Li Y."/>
            <person name="Steiner C.C."/>
            <person name="Lam T.T."/>
            <person name="Lin S."/>
            <person name="Zhang Q."/>
            <person name="Li G."/>
            <person name="Tian J."/>
            <person name="Gong T."/>
            <person name="Liu H."/>
            <person name="Zhang D."/>
            <person name="Fang L."/>
            <person name="Ye C."/>
            <person name="Zhang J."/>
            <person name="Hu W."/>
            <person name="Xu A."/>
            <person name="Ren Y."/>
            <person name="Zhang G."/>
            <person name="Bruford M.W."/>
            <person name="Li Q."/>
            <person name="Ma L."/>
            <person name="Guo Y."/>
            <person name="An N."/>
            <person name="Hu Y."/>
            <person name="Zheng Y."/>
            <person name="Shi Y."/>
            <person name="Li Z."/>
            <person name="Liu Q."/>
            <person name="Chen Y."/>
            <person name="Zhao J."/>
            <person name="Qu N."/>
            <person name="Zhao S."/>
            <person name="Tian F."/>
            <person name="Wang X."/>
            <person name="Wang H."/>
            <person name="Xu L."/>
            <person name="Liu X."/>
            <person name="Vinar T."/>
            <person name="Wang Y."/>
            <person name="Lam T.W."/>
            <person name="Yiu S.M."/>
            <person name="Liu S."/>
            <person name="Zhang H."/>
            <person name="Li D."/>
            <person name="Huang Y."/>
            <person name="Wang X."/>
            <person name="Yang G."/>
            <person name="Jiang Z."/>
            <person name="Wang J."/>
            <person name="Qin N."/>
            <person name="Li L."/>
            <person name="Li J."/>
            <person name="Bolund L."/>
            <person name="Kristiansen K."/>
            <person name="Wong G.K."/>
            <person name="Olson M."/>
            <person name="Zhang X."/>
            <person name="Li S."/>
            <person name="Yang H."/>
            <person name="Wang J."/>
            <person name="Wang J."/>
        </authorList>
    </citation>
    <scope>NUCLEOTIDE SEQUENCE [LARGE SCALE GENOMIC DNA]</scope>
</reference>
<dbReference type="Proteomes" id="UP000008912">
    <property type="component" value="Unassembled WGS sequence"/>
</dbReference>
<sequence length="85" mass="9620">MLQGKLMALDYHNPAGFNCNDEPEFRNLIVWLEDQKIRHYKIEGGGNLRNSTVMTGPNSLKSISEMLTVLSRFKIAKKQLTGVLV</sequence>
<dbReference type="AlphaFoldDB" id="A0A7N5JL10"/>
<reference evidence="3" key="2">
    <citation type="submission" date="2025-08" db="UniProtKB">
        <authorList>
            <consortium name="Ensembl"/>
        </authorList>
    </citation>
    <scope>IDENTIFICATION</scope>
</reference>
<dbReference type="Ensembl" id="ENSAMET00000045293.1">
    <property type="protein sequence ID" value="ENSAMEP00000026914.1"/>
    <property type="gene ID" value="ENSAMEG00000028807.1"/>
</dbReference>
<accession>A0A7N5JL10</accession>
<proteinExistence type="inferred from homology"/>
<organism evidence="3 4">
    <name type="scientific">Ailuropoda melanoleuca</name>
    <name type="common">Giant panda</name>
    <dbReference type="NCBI Taxonomy" id="9646"/>
    <lineage>
        <taxon>Eukaryota</taxon>
        <taxon>Metazoa</taxon>
        <taxon>Chordata</taxon>
        <taxon>Craniata</taxon>
        <taxon>Vertebrata</taxon>
        <taxon>Euteleostomi</taxon>
        <taxon>Mammalia</taxon>
        <taxon>Eutheria</taxon>
        <taxon>Laurasiatheria</taxon>
        <taxon>Carnivora</taxon>
        <taxon>Caniformia</taxon>
        <taxon>Ursidae</taxon>
        <taxon>Ailuropoda</taxon>
    </lineage>
</organism>
<evidence type="ECO:0000313" key="4">
    <source>
        <dbReference type="Proteomes" id="UP000008912"/>
    </source>
</evidence>
<evidence type="ECO:0000313" key="3">
    <source>
        <dbReference type="Ensembl" id="ENSAMEP00000026914.1"/>
    </source>
</evidence>
<name>A0A7N5JL10_AILME</name>
<keyword evidence="4" id="KW-1185">Reference proteome</keyword>
<evidence type="ECO:0000256" key="2">
    <source>
        <dbReference type="ARBA" id="ARBA00015365"/>
    </source>
</evidence>
<reference evidence="3" key="3">
    <citation type="submission" date="2025-09" db="UniProtKB">
        <authorList>
            <consortium name="Ensembl"/>
        </authorList>
    </citation>
    <scope>IDENTIFICATION</scope>
</reference>
<dbReference type="InterPro" id="IPR019265">
    <property type="entry name" value="RTRAF"/>
</dbReference>
<protein>
    <recommendedName>
        <fullName evidence="2">RNA transcription, translation and transport factor protein</fullName>
    </recommendedName>
</protein>
<evidence type="ECO:0000256" key="1">
    <source>
        <dbReference type="ARBA" id="ARBA00008602"/>
    </source>
</evidence>
<comment type="similarity">
    <text evidence="1">Belongs to the RTRAF family.</text>
</comment>